<dbReference type="EMBL" id="CP098023">
    <property type="protein sequence ID" value="WKD49311.1"/>
    <property type="molecule type" value="Genomic_DNA"/>
</dbReference>
<protein>
    <submittedName>
        <fullName evidence="1">DUF393 domain-containing protein</fullName>
    </submittedName>
</protein>
<evidence type="ECO:0000313" key="1">
    <source>
        <dbReference type="EMBL" id="WKD49311.1"/>
    </source>
</evidence>
<evidence type="ECO:0000313" key="2">
    <source>
        <dbReference type="Proteomes" id="UP001321520"/>
    </source>
</evidence>
<sequence length="121" mass="14068">MADKIRVLYNSACPVCNAGITAQKRKSTLCAVDWEDVHLDNNRVKALNLDLEFVRERLHLVDTEGRLRVGNEAFIAIWENSPGEQWKARVSRIPGLRWCLNKAYNGFARCLYLWNRALKHW</sequence>
<dbReference type="InterPro" id="IPR007263">
    <property type="entry name" value="DCC1-like"/>
</dbReference>
<gene>
    <name evidence="1" type="ORF">M8T91_15610</name>
</gene>
<name>A0ABY9EEY8_9GAMM</name>
<accession>A0ABY9EEY8</accession>
<organism evidence="1 2">
    <name type="scientific">Microbulbifer spongiae</name>
    <dbReference type="NCBI Taxonomy" id="2944933"/>
    <lineage>
        <taxon>Bacteria</taxon>
        <taxon>Pseudomonadati</taxon>
        <taxon>Pseudomonadota</taxon>
        <taxon>Gammaproteobacteria</taxon>
        <taxon>Cellvibrionales</taxon>
        <taxon>Microbulbiferaceae</taxon>
        <taxon>Microbulbifer</taxon>
    </lineage>
</organism>
<dbReference type="Proteomes" id="UP001321520">
    <property type="component" value="Chromosome"/>
</dbReference>
<proteinExistence type="predicted"/>
<reference evidence="1 2" key="1">
    <citation type="submission" date="2022-05" db="EMBL/GenBank/DDBJ databases">
        <title>Microbulbifer sp. nov., isolated from sponge.</title>
        <authorList>
            <person name="Gao L."/>
        </authorList>
    </citation>
    <scope>NUCLEOTIDE SEQUENCE [LARGE SCALE GENOMIC DNA]</scope>
    <source>
        <strain evidence="1 2">MI-G</strain>
    </source>
</reference>
<keyword evidence="2" id="KW-1185">Reference proteome</keyword>
<dbReference type="Pfam" id="PF04134">
    <property type="entry name" value="DCC1-like"/>
    <property type="match status" value="1"/>
</dbReference>
<dbReference type="RefSeq" id="WP_301415101.1">
    <property type="nucleotide sequence ID" value="NZ_CP098023.1"/>
</dbReference>